<feature type="domain" description="Yeast cell wall synthesis Kre9/Knh1-like N-terminal" evidence="3">
    <location>
        <begin position="27"/>
        <end position="120"/>
    </location>
</feature>
<evidence type="ECO:0000256" key="1">
    <source>
        <dbReference type="ARBA" id="ARBA00022729"/>
    </source>
</evidence>
<dbReference type="Pfam" id="PF10342">
    <property type="entry name" value="Kre9_KNH"/>
    <property type="match status" value="1"/>
</dbReference>
<keyword evidence="1 2" id="KW-0732">Signal</keyword>
<comment type="caution">
    <text evidence="4">The sequence shown here is derived from an EMBL/GenBank/DDBJ whole genome shotgun (WGS) entry which is preliminary data.</text>
</comment>
<dbReference type="InterPro" id="IPR018466">
    <property type="entry name" value="Kre9/Knh1-like_N"/>
</dbReference>
<evidence type="ECO:0000313" key="4">
    <source>
        <dbReference type="EMBL" id="GAA5810217.1"/>
    </source>
</evidence>
<evidence type="ECO:0000313" key="5">
    <source>
        <dbReference type="Proteomes" id="UP001473302"/>
    </source>
</evidence>
<accession>A0ABP9YTR3</accession>
<name>A0ABP9YTR3_9FUNG</name>
<feature type="signal peptide" evidence="2">
    <location>
        <begin position="1"/>
        <end position="20"/>
    </location>
</feature>
<proteinExistence type="predicted"/>
<keyword evidence="5" id="KW-1185">Reference proteome</keyword>
<dbReference type="Proteomes" id="UP001473302">
    <property type="component" value="Unassembled WGS sequence"/>
</dbReference>
<evidence type="ECO:0000256" key="2">
    <source>
        <dbReference type="SAM" id="SignalP"/>
    </source>
</evidence>
<reference evidence="4 5" key="1">
    <citation type="submission" date="2024-04" db="EMBL/GenBank/DDBJ databases">
        <title>genome sequences of Mucor flavus KT1a and Helicostylum pulchrum KT1b strains isolated from the surface of a dry-aged beef.</title>
        <authorList>
            <person name="Toyotome T."/>
            <person name="Hosono M."/>
            <person name="Torimaru M."/>
            <person name="Fukuda K."/>
            <person name="Mikami N."/>
        </authorList>
    </citation>
    <scope>NUCLEOTIDE SEQUENCE [LARGE SCALE GENOMIC DNA]</scope>
    <source>
        <strain evidence="4 5">KT1a</strain>
    </source>
</reference>
<gene>
    <name evidence="4" type="ORF">MFLAVUS_003636</name>
</gene>
<dbReference type="EMBL" id="BAABUK010000006">
    <property type="protein sequence ID" value="GAA5810217.1"/>
    <property type="molecule type" value="Genomic_DNA"/>
</dbReference>
<protein>
    <recommendedName>
        <fullName evidence="3">Yeast cell wall synthesis Kre9/Knh1-like N-terminal domain-containing protein</fullName>
    </recommendedName>
</protein>
<evidence type="ECO:0000259" key="3">
    <source>
        <dbReference type="Pfam" id="PF10342"/>
    </source>
</evidence>
<sequence>MKFSTVSIAALATVAATVSATLTVIEPWAQTTWTAGGNGTVSWNSTVEEAGKLCEIHLLTGEAATATFVANLTSNGNLVPCNYTRVNFNHLPDYAAGDYFVRLGANGGAMDLYSYSGYFKYVGNGTVAAEAATNATVATDATAATDATVPINATVPIDDTDATVDAVTEPVASVDSAPATI</sequence>
<feature type="chain" id="PRO_5047400850" description="Yeast cell wall synthesis Kre9/Knh1-like N-terminal domain-containing protein" evidence="2">
    <location>
        <begin position="21"/>
        <end position="181"/>
    </location>
</feature>
<organism evidence="4 5">
    <name type="scientific">Mucor flavus</name>
    <dbReference type="NCBI Taxonomy" id="439312"/>
    <lineage>
        <taxon>Eukaryota</taxon>
        <taxon>Fungi</taxon>
        <taxon>Fungi incertae sedis</taxon>
        <taxon>Mucoromycota</taxon>
        <taxon>Mucoromycotina</taxon>
        <taxon>Mucoromycetes</taxon>
        <taxon>Mucorales</taxon>
        <taxon>Mucorineae</taxon>
        <taxon>Mucoraceae</taxon>
        <taxon>Mucor</taxon>
    </lineage>
</organism>